<comment type="caution">
    <text evidence="4">The sequence shown here is derived from an EMBL/GenBank/DDBJ whole genome shotgun (WGS) entry which is preliminary data.</text>
</comment>
<dbReference type="CDD" id="cd00515">
    <property type="entry name" value="HAM1"/>
    <property type="match status" value="1"/>
</dbReference>
<dbReference type="AlphaFoldDB" id="A0A1F4ZFE9"/>
<dbReference type="InterPro" id="IPR029001">
    <property type="entry name" value="ITPase-like_fam"/>
</dbReference>
<organism evidence="4 5">
    <name type="scientific">Candidatus Amesbacteria bacterium RIFCSPLOWO2_01_FULL_48_25</name>
    <dbReference type="NCBI Taxonomy" id="1797259"/>
    <lineage>
        <taxon>Bacteria</taxon>
        <taxon>Candidatus Amesiibacteriota</taxon>
    </lineage>
</organism>
<evidence type="ECO:0000256" key="1">
    <source>
        <dbReference type="ARBA" id="ARBA00008023"/>
    </source>
</evidence>
<comment type="similarity">
    <text evidence="1 3">Belongs to the HAM1 NTPase family.</text>
</comment>
<evidence type="ECO:0000313" key="5">
    <source>
        <dbReference type="Proteomes" id="UP000177080"/>
    </source>
</evidence>
<protein>
    <submittedName>
        <fullName evidence="4">Non-canonical purine NTP pyrophosphatase, RdgB/HAM1 family</fullName>
    </submittedName>
</protein>
<dbReference type="Gene3D" id="3.90.950.10">
    <property type="match status" value="1"/>
</dbReference>
<gene>
    <name evidence="4" type="ORF">A2989_04970</name>
</gene>
<dbReference type="PANTHER" id="PTHR11067">
    <property type="entry name" value="INOSINE TRIPHOSPHATE PYROPHOSPHATASE/HAM1 PROTEIN"/>
    <property type="match status" value="1"/>
</dbReference>
<dbReference type="InterPro" id="IPR002637">
    <property type="entry name" value="RdgB/HAM1"/>
</dbReference>
<name>A0A1F4ZFE9_9BACT</name>
<dbReference type="STRING" id="1797259.A2989_04970"/>
<dbReference type="EMBL" id="MEXN01000001">
    <property type="protein sequence ID" value="OGD04357.1"/>
    <property type="molecule type" value="Genomic_DNA"/>
</dbReference>
<dbReference type="GO" id="GO:0005737">
    <property type="term" value="C:cytoplasm"/>
    <property type="evidence" value="ECO:0007669"/>
    <property type="project" value="TreeGrafter"/>
</dbReference>
<evidence type="ECO:0000256" key="3">
    <source>
        <dbReference type="RuleBase" id="RU003781"/>
    </source>
</evidence>
<proteinExistence type="inferred from homology"/>
<evidence type="ECO:0000313" key="4">
    <source>
        <dbReference type="EMBL" id="OGD04357.1"/>
    </source>
</evidence>
<dbReference type="PANTHER" id="PTHR11067:SF9">
    <property type="entry name" value="INOSINE TRIPHOSPHATE PYROPHOSPHATASE"/>
    <property type="match status" value="1"/>
</dbReference>
<dbReference type="SUPFAM" id="SSF52972">
    <property type="entry name" value="ITPase-like"/>
    <property type="match status" value="1"/>
</dbReference>
<dbReference type="Proteomes" id="UP000177080">
    <property type="component" value="Unassembled WGS sequence"/>
</dbReference>
<evidence type="ECO:0000256" key="2">
    <source>
        <dbReference type="ARBA" id="ARBA00022801"/>
    </source>
</evidence>
<reference evidence="4 5" key="1">
    <citation type="journal article" date="2016" name="Nat. Commun.">
        <title>Thousands of microbial genomes shed light on interconnected biogeochemical processes in an aquifer system.</title>
        <authorList>
            <person name="Anantharaman K."/>
            <person name="Brown C.T."/>
            <person name="Hug L.A."/>
            <person name="Sharon I."/>
            <person name="Castelle C.J."/>
            <person name="Probst A.J."/>
            <person name="Thomas B.C."/>
            <person name="Singh A."/>
            <person name="Wilkins M.J."/>
            <person name="Karaoz U."/>
            <person name="Brodie E.L."/>
            <person name="Williams K.H."/>
            <person name="Hubbard S.S."/>
            <person name="Banfield J.F."/>
        </authorList>
    </citation>
    <scope>NUCLEOTIDE SEQUENCE [LARGE SCALE GENOMIC DNA]</scope>
</reference>
<dbReference type="NCBIfam" id="TIGR00042">
    <property type="entry name" value="RdgB/HAM1 family non-canonical purine NTP pyrophosphatase"/>
    <property type="match status" value="1"/>
</dbReference>
<sequence>METIYFATTNKGKLKEAGAILDVDVVGIPLEIDEIQSLDPIEVAVKKARSYWSALKKPLFVEDVALFIDSINGLPGTYIDAFMKALGNEGILEMLKGYKLRTATAQTTIVYVDEKGGEHLFVGKTMGDIAWELRGGGFGWDPIFMPRGSKKTFGEMDLQEKNKFSMRSRALLKFKKSIRF</sequence>
<keyword evidence="2 3" id="KW-0378">Hydrolase</keyword>
<dbReference type="GO" id="GO:0047429">
    <property type="term" value="F:nucleoside triphosphate diphosphatase activity"/>
    <property type="evidence" value="ECO:0007669"/>
    <property type="project" value="InterPro"/>
</dbReference>
<accession>A0A1F4ZFE9</accession>
<dbReference type="GO" id="GO:0009143">
    <property type="term" value="P:nucleoside triphosphate catabolic process"/>
    <property type="evidence" value="ECO:0007669"/>
    <property type="project" value="InterPro"/>
</dbReference>
<dbReference type="Pfam" id="PF01725">
    <property type="entry name" value="Ham1p_like"/>
    <property type="match status" value="1"/>
</dbReference>